<name>A0A8J3DCG6_9BACT</name>
<dbReference type="Proteomes" id="UP000598271">
    <property type="component" value="Unassembled WGS sequence"/>
</dbReference>
<dbReference type="SUPFAM" id="SSF110997">
    <property type="entry name" value="Sporulation related repeat"/>
    <property type="match status" value="1"/>
</dbReference>
<evidence type="ECO:0000259" key="1">
    <source>
        <dbReference type="PROSITE" id="PS51724"/>
    </source>
</evidence>
<sequence length="362" mass="40433">MTPVDKYIRKLLFEFDCVIIPEFGGILTHRIGVRYDETARIFKPSCKRLAFNEILKIDDGLLTYYFAAGENISRDRAAEEIKKFVLSLRAELENQQMVSIDQIGSFSTNNEGKLIFEPDYSQNYEQESFGFEEIKAEKSEWQPGWMNSMADSIESAEMVEVDEASIVPLSSRNNLRWGWAAAVTLICAASAASYLYEPSDNSLLSSLDPVSLVRNIYQPASGNGNEALLVEDGSVEFSNVKTVYFLETLPKSTLPANEEENLSEEDPTMLAANSLREEQHTAVQPAEDYFLIAGSFGSQKNARKLQSQLLRHGFAEASVLSDTPGKWVKVSAGSYKTHDAAMQDKAKVDGLLSAESWVYHKK</sequence>
<keyword evidence="2" id="KW-0132">Cell division</keyword>
<keyword evidence="2" id="KW-0131">Cell cycle</keyword>
<protein>
    <submittedName>
        <fullName evidence="2">Cell division protein</fullName>
    </submittedName>
</protein>
<dbReference type="Gene3D" id="3.30.70.1070">
    <property type="entry name" value="Sporulation related repeat"/>
    <property type="match status" value="1"/>
</dbReference>
<feature type="domain" description="SPOR" evidence="1">
    <location>
        <begin position="283"/>
        <end position="361"/>
    </location>
</feature>
<dbReference type="InterPro" id="IPR040495">
    <property type="entry name" value="HU-CCDC81_bac_1"/>
</dbReference>
<comment type="caution">
    <text evidence="2">The sequence shown here is derived from an EMBL/GenBank/DDBJ whole genome shotgun (WGS) entry which is preliminary data.</text>
</comment>
<reference evidence="2 3" key="1">
    <citation type="journal article" date="2014" name="Int. J. Syst. Evol. Microbiol.">
        <title>Complete genome sequence of Corynebacterium casei LMG S-19264T (=DSM 44701T), isolated from a smear-ripened cheese.</title>
        <authorList>
            <consortium name="US DOE Joint Genome Institute (JGI-PGF)"/>
            <person name="Walter F."/>
            <person name="Albersmeier A."/>
            <person name="Kalinowski J."/>
            <person name="Ruckert C."/>
        </authorList>
    </citation>
    <scope>NUCLEOTIDE SEQUENCE [LARGE SCALE GENOMIC DNA]</scope>
    <source>
        <strain evidence="2 3">KCTC 12866</strain>
    </source>
</reference>
<dbReference type="InterPro" id="IPR007730">
    <property type="entry name" value="SPOR-like_dom"/>
</dbReference>
<dbReference type="PROSITE" id="PS51724">
    <property type="entry name" value="SPOR"/>
    <property type="match status" value="1"/>
</dbReference>
<dbReference type="EMBL" id="BMXF01000004">
    <property type="protein sequence ID" value="GHB82198.1"/>
    <property type="molecule type" value="Genomic_DNA"/>
</dbReference>
<dbReference type="InterPro" id="IPR041268">
    <property type="entry name" value="HU-CCDC81_bac_2"/>
</dbReference>
<dbReference type="RefSeq" id="WP_262893117.1">
    <property type="nucleotide sequence ID" value="NZ_BMXF01000004.1"/>
</dbReference>
<keyword evidence="3" id="KW-1185">Reference proteome</keyword>
<organism evidence="2 3">
    <name type="scientific">Persicitalea jodogahamensis</name>
    <dbReference type="NCBI Taxonomy" id="402147"/>
    <lineage>
        <taxon>Bacteria</taxon>
        <taxon>Pseudomonadati</taxon>
        <taxon>Bacteroidota</taxon>
        <taxon>Cytophagia</taxon>
        <taxon>Cytophagales</taxon>
        <taxon>Spirosomataceae</taxon>
        <taxon>Persicitalea</taxon>
    </lineage>
</organism>
<dbReference type="Pfam" id="PF18175">
    <property type="entry name" value="HU-CCDC81_bac_2"/>
    <property type="match status" value="1"/>
</dbReference>
<accession>A0A8J3DCG6</accession>
<dbReference type="Pfam" id="PF18174">
    <property type="entry name" value="HU-CCDC81_bac_1"/>
    <property type="match status" value="1"/>
</dbReference>
<dbReference type="Pfam" id="PF05036">
    <property type="entry name" value="SPOR"/>
    <property type="match status" value="1"/>
</dbReference>
<gene>
    <name evidence="2" type="ORF">GCM10007390_41630</name>
</gene>
<dbReference type="GO" id="GO:0051301">
    <property type="term" value="P:cell division"/>
    <property type="evidence" value="ECO:0007669"/>
    <property type="project" value="UniProtKB-KW"/>
</dbReference>
<evidence type="ECO:0000313" key="3">
    <source>
        <dbReference type="Proteomes" id="UP000598271"/>
    </source>
</evidence>
<dbReference type="GO" id="GO:0042834">
    <property type="term" value="F:peptidoglycan binding"/>
    <property type="evidence" value="ECO:0007669"/>
    <property type="project" value="InterPro"/>
</dbReference>
<proteinExistence type="predicted"/>
<evidence type="ECO:0000313" key="2">
    <source>
        <dbReference type="EMBL" id="GHB82198.1"/>
    </source>
</evidence>
<dbReference type="InterPro" id="IPR036680">
    <property type="entry name" value="SPOR-like_sf"/>
</dbReference>
<dbReference type="AlphaFoldDB" id="A0A8J3DCG6"/>